<protein>
    <recommendedName>
        <fullName evidence="3">MORN variant repeat protein</fullName>
    </recommendedName>
</protein>
<proteinExistence type="predicted"/>
<organism evidence="1 2">
    <name type="scientific">Sebaldella termitidis (strain ATCC 33386 / NCTC 11300)</name>
    <dbReference type="NCBI Taxonomy" id="526218"/>
    <lineage>
        <taxon>Bacteria</taxon>
        <taxon>Fusobacteriati</taxon>
        <taxon>Fusobacteriota</taxon>
        <taxon>Fusobacteriia</taxon>
        <taxon>Fusobacteriales</taxon>
        <taxon>Leptotrichiaceae</taxon>
        <taxon>Sebaldella</taxon>
    </lineage>
</organism>
<dbReference type="PROSITE" id="PS51257">
    <property type="entry name" value="PROKAR_LIPOPROTEIN"/>
    <property type="match status" value="1"/>
</dbReference>
<dbReference type="AlphaFoldDB" id="D1AR76"/>
<accession>D1AR76</accession>
<reference evidence="1 2" key="2">
    <citation type="journal article" date="2010" name="Stand. Genomic Sci.">
        <title>Complete genome sequence of Sebaldella termitidis type strain (NCTC 11300).</title>
        <authorList>
            <person name="Harmon-Smith M."/>
            <person name="Celia L."/>
            <person name="Chertkov O."/>
            <person name="Lapidus A."/>
            <person name="Copeland A."/>
            <person name="Glavina Del Rio T."/>
            <person name="Nolan M."/>
            <person name="Lucas S."/>
            <person name="Tice H."/>
            <person name="Cheng J.F."/>
            <person name="Han C."/>
            <person name="Detter J.C."/>
            <person name="Bruce D."/>
            <person name="Goodwin L."/>
            <person name="Pitluck S."/>
            <person name="Pati A."/>
            <person name="Liolios K."/>
            <person name="Ivanova N."/>
            <person name="Mavromatis K."/>
            <person name="Mikhailova N."/>
            <person name="Chen A."/>
            <person name="Palaniappan K."/>
            <person name="Land M."/>
            <person name="Hauser L."/>
            <person name="Chang Y.J."/>
            <person name="Jeffries C.D."/>
            <person name="Brettin T."/>
            <person name="Goker M."/>
            <person name="Beck B."/>
            <person name="Bristow J."/>
            <person name="Eisen J.A."/>
            <person name="Markowitz V."/>
            <person name="Hugenholtz P."/>
            <person name="Kyrpides N.C."/>
            <person name="Klenk H.P."/>
            <person name="Chen F."/>
        </authorList>
    </citation>
    <scope>NUCLEOTIDE SEQUENCE [LARGE SCALE GENOMIC DNA]</scope>
    <source>
        <strain evidence="2">ATCC 33386 / NCTC 11300</strain>
    </source>
</reference>
<dbReference type="Proteomes" id="UP000000845">
    <property type="component" value="Chromosome"/>
</dbReference>
<dbReference type="STRING" id="526218.Sterm_0894"/>
<gene>
    <name evidence="1" type="ordered locus">Sterm_0894</name>
</gene>
<dbReference type="HOGENOM" id="CLU_103342_0_0_0"/>
<name>D1AR76_SEBTE</name>
<reference evidence="2" key="1">
    <citation type="submission" date="2009-09" db="EMBL/GenBank/DDBJ databases">
        <title>The complete chromosome of Sebaldella termitidis ATCC 33386.</title>
        <authorList>
            <consortium name="US DOE Joint Genome Institute (JGI-PGF)"/>
            <person name="Lucas S."/>
            <person name="Copeland A."/>
            <person name="Lapidus A."/>
            <person name="Glavina del Rio T."/>
            <person name="Dalin E."/>
            <person name="Tice H."/>
            <person name="Bruce D."/>
            <person name="Goodwin L."/>
            <person name="Pitluck S."/>
            <person name="Kyrpides N."/>
            <person name="Mavromatis K."/>
            <person name="Ivanova N."/>
            <person name="Mikhailova N."/>
            <person name="Sims D."/>
            <person name="Meincke L."/>
            <person name="Brettin T."/>
            <person name="Detter J.C."/>
            <person name="Han C."/>
            <person name="Larimer F."/>
            <person name="Land M."/>
            <person name="Hauser L."/>
            <person name="Markowitz V."/>
            <person name="Cheng J.F."/>
            <person name="Hugenholtz P."/>
            <person name="Woyke T."/>
            <person name="Wu D."/>
            <person name="Eisen J.A."/>
        </authorList>
    </citation>
    <scope>NUCLEOTIDE SEQUENCE [LARGE SCALE GENOMIC DNA]</scope>
    <source>
        <strain evidence="2">ATCC 33386 / NCTC 11300</strain>
    </source>
</reference>
<dbReference type="EMBL" id="CP001739">
    <property type="protein sequence ID" value="ACZ07764.1"/>
    <property type="molecule type" value="Genomic_DNA"/>
</dbReference>
<evidence type="ECO:0000313" key="1">
    <source>
        <dbReference type="EMBL" id="ACZ07764.1"/>
    </source>
</evidence>
<dbReference type="SUPFAM" id="SSF82185">
    <property type="entry name" value="Histone H3 K4-specific methyltransferase SET7/9 N-terminal domain"/>
    <property type="match status" value="1"/>
</dbReference>
<evidence type="ECO:0008006" key="3">
    <source>
        <dbReference type="Google" id="ProtNLM"/>
    </source>
</evidence>
<keyword evidence="2" id="KW-1185">Reference proteome</keyword>
<dbReference type="KEGG" id="str:Sterm_0894"/>
<evidence type="ECO:0000313" key="2">
    <source>
        <dbReference type="Proteomes" id="UP000000845"/>
    </source>
</evidence>
<dbReference type="RefSeq" id="WP_012860360.1">
    <property type="nucleotide sequence ID" value="NC_013517.1"/>
</dbReference>
<sequence length="211" mass="24171">MKQILLVIVLIIGILSCGMPKEVEYPNENLKIENNMVLYKNKKYTGKISIEDEGKNVTGEINLKDGKLEGGGFYKIGDVYLLEYNIKEGKLDGKFAIKDTNDNFEMLSEYKDGKIRKFFTETELMITDFSFDEEGRVNGTEEAVSVGETIAFKDGFGERPDWGMEFKKYINKDGELVEETYKNGVLDDMYISRDKFYNSDEITKTIFGVLK</sequence>